<gene>
    <name evidence="3" type="ORF">NERG_00155</name>
</gene>
<protein>
    <submittedName>
        <fullName evidence="3">Uncharacterized protein</fullName>
    </submittedName>
</protein>
<reference evidence="3" key="1">
    <citation type="submission" date="2011-03" db="EMBL/GenBank/DDBJ databases">
        <title>The Genome Sequence of Nematocida sp1 strain ERTm2.</title>
        <authorList>
            <consortium name="The Broad Institute Genome Sequencing Platform"/>
            <consortium name="The Broad Institute Genome Sequencing Center for Infectious Disease"/>
            <person name="Cuomo C."/>
            <person name="Troemel E."/>
            <person name="Young S.K."/>
            <person name="Zeng Q."/>
            <person name="Gargeya S."/>
            <person name="Fitzgerald M."/>
            <person name="Haas B."/>
            <person name="Abouelleil A."/>
            <person name="Alvarado L."/>
            <person name="Arachchi H.M."/>
            <person name="Berlin A."/>
            <person name="Brown A."/>
            <person name="Chapman S.B."/>
            <person name="Chen Z."/>
            <person name="Dunbar C."/>
            <person name="Freedman E."/>
            <person name="Gearin G."/>
            <person name="Gellesch M."/>
            <person name="Goldberg J."/>
            <person name="Griggs A."/>
            <person name="Gujja S."/>
            <person name="Heilman E.R."/>
            <person name="Heiman D."/>
            <person name="Howarth C."/>
            <person name="Larson L."/>
            <person name="Lui A."/>
            <person name="MacDonald P.J.P."/>
            <person name="Mehta T."/>
            <person name="Montmayeur A."/>
            <person name="Murphy C."/>
            <person name="Neiman D."/>
            <person name="Pearson M."/>
            <person name="Priest M."/>
            <person name="Roberts A."/>
            <person name="Saif S."/>
            <person name="Shea T."/>
            <person name="Shenoy N."/>
            <person name="Sisk P."/>
            <person name="Stolte C."/>
            <person name="Sykes S."/>
            <person name="White J."/>
            <person name="Yandava C."/>
            <person name="Wortman J."/>
            <person name="Nusbaum C."/>
            <person name="Birren B."/>
        </authorList>
    </citation>
    <scope>NUCLEOTIDE SEQUENCE</scope>
    <source>
        <strain evidence="3">ERTm2</strain>
    </source>
</reference>
<feature type="compositionally biased region" description="Polar residues" evidence="1">
    <location>
        <begin position="163"/>
        <end position="180"/>
    </location>
</feature>
<feature type="compositionally biased region" description="Basic and acidic residues" evidence="1">
    <location>
        <begin position="121"/>
        <end position="136"/>
    </location>
</feature>
<dbReference type="HOGENOM" id="CLU_090217_0_0_1"/>
<dbReference type="AlphaFoldDB" id="H8Z984"/>
<evidence type="ECO:0000256" key="1">
    <source>
        <dbReference type="SAM" id="MobiDB-lite"/>
    </source>
</evidence>
<name>H8Z984_NEMA1</name>
<sequence length="214" mass="24126">MQQSDSVFIKGYNQARGFMAAAISNLDVVYISTNNSFQERYKWAMIISGITLLLLLLAIASILIWRHVMKRRKSAFKGTRPERRYSEPTNLYNANWVYTKVTEGDLTSPQIPAFPVASGFDSHHSDAEDTTKRPEFNRQVTFSSHSSDRKEPSQSPAFGRMPESSSHYSEVPMSFQSSNFGAHPVFGEYEARQHSNSISESSDEEADEDAKPQA</sequence>
<feature type="region of interest" description="Disordered" evidence="1">
    <location>
        <begin position="117"/>
        <end position="214"/>
    </location>
</feature>
<keyword evidence="2" id="KW-0812">Transmembrane</keyword>
<feature type="transmembrane region" description="Helical" evidence="2">
    <location>
        <begin position="43"/>
        <end position="65"/>
    </location>
</feature>
<keyword evidence="2" id="KW-1133">Transmembrane helix</keyword>
<evidence type="ECO:0000313" key="3">
    <source>
        <dbReference type="EMBL" id="EHY66515.1"/>
    </source>
</evidence>
<organism evidence="3">
    <name type="scientific">Nematocida ausubeli (strain ATCC PRA-371 / ERTm2)</name>
    <name type="common">Nematode killer fungus</name>
    <dbReference type="NCBI Taxonomy" id="1913371"/>
    <lineage>
        <taxon>Eukaryota</taxon>
        <taxon>Fungi</taxon>
        <taxon>Fungi incertae sedis</taxon>
        <taxon>Microsporidia</taxon>
        <taxon>Nematocida</taxon>
    </lineage>
</organism>
<proteinExistence type="predicted"/>
<dbReference type="Proteomes" id="UP000005622">
    <property type="component" value="Unassembled WGS sequence"/>
</dbReference>
<keyword evidence="2" id="KW-0472">Membrane</keyword>
<accession>H8Z984</accession>
<evidence type="ECO:0000256" key="2">
    <source>
        <dbReference type="SAM" id="Phobius"/>
    </source>
</evidence>
<dbReference type="EMBL" id="JH604633">
    <property type="protein sequence ID" value="EHY66515.1"/>
    <property type="molecule type" value="Genomic_DNA"/>
</dbReference>